<comment type="caution">
    <text evidence="1">The sequence shown here is derived from an EMBL/GenBank/DDBJ whole genome shotgun (WGS) entry which is preliminary data.</text>
</comment>
<dbReference type="Proteomes" id="UP001597542">
    <property type="component" value="Unassembled WGS sequence"/>
</dbReference>
<keyword evidence="2" id="KW-1185">Reference proteome</keyword>
<sequence length="56" mass="5944">MNDAELAAVAQLVGEDVLAEDRAALEAAHANLAGAIEQLRAVSGEHPSDFDVRWTQ</sequence>
<protein>
    <submittedName>
        <fullName evidence="1">Uncharacterized protein</fullName>
    </submittedName>
</protein>
<gene>
    <name evidence="1" type="ORF">ACFSUT_16540</name>
</gene>
<name>A0ABW5HY12_9PSEU</name>
<dbReference type="EMBL" id="JBHUKQ010000010">
    <property type="protein sequence ID" value="MFD2481896.1"/>
    <property type="molecule type" value="Genomic_DNA"/>
</dbReference>
<dbReference type="RefSeq" id="WP_344272524.1">
    <property type="nucleotide sequence ID" value="NZ_BAAAHV010000011.1"/>
</dbReference>
<accession>A0ABW5HY12</accession>
<proteinExistence type="predicted"/>
<organism evidence="1 2">
    <name type="scientific">Amycolatopsis albidoflavus</name>
    <dbReference type="NCBI Taxonomy" id="102226"/>
    <lineage>
        <taxon>Bacteria</taxon>
        <taxon>Bacillati</taxon>
        <taxon>Actinomycetota</taxon>
        <taxon>Actinomycetes</taxon>
        <taxon>Pseudonocardiales</taxon>
        <taxon>Pseudonocardiaceae</taxon>
        <taxon>Amycolatopsis</taxon>
    </lineage>
</organism>
<reference evidence="2" key="1">
    <citation type="journal article" date="2019" name="Int. J. Syst. Evol. Microbiol.">
        <title>The Global Catalogue of Microorganisms (GCM) 10K type strain sequencing project: providing services to taxonomists for standard genome sequencing and annotation.</title>
        <authorList>
            <consortium name="The Broad Institute Genomics Platform"/>
            <consortium name="The Broad Institute Genome Sequencing Center for Infectious Disease"/>
            <person name="Wu L."/>
            <person name="Ma J."/>
        </authorList>
    </citation>
    <scope>NUCLEOTIDE SEQUENCE [LARGE SCALE GENOMIC DNA]</scope>
    <source>
        <strain evidence="2">CGMCC 4.7638</strain>
    </source>
</reference>
<evidence type="ECO:0000313" key="2">
    <source>
        <dbReference type="Proteomes" id="UP001597542"/>
    </source>
</evidence>
<evidence type="ECO:0000313" key="1">
    <source>
        <dbReference type="EMBL" id="MFD2481896.1"/>
    </source>
</evidence>